<dbReference type="SUPFAM" id="SSF53850">
    <property type="entry name" value="Periplasmic binding protein-like II"/>
    <property type="match status" value="1"/>
</dbReference>
<dbReference type="OrthoDB" id="1815725at2"/>
<name>A0A1M7M3I1_RUMFL</name>
<dbReference type="PANTHER" id="PTHR43649:SF33">
    <property type="entry name" value="POLYGALACTURONAN_RHAMNOGALACTURONAN-BINDING PROTEIN YTCQ"/>
    <property type="match status" value="1"/>
</dbReference>
<dbReference type="InterPro" id="IPR050490">
    <property type="entry name" value="Bact_solute-bd_prot1"/>
</dbReference>
<dbReference type="AlphaFoldDB" id="A0A1M7M3I1"/>
<evidence type="ECO:0000313" key="3">
    <source>
        <dbReference type="Proteomes" id="UP000184394"/>
    </source>
</evidence>
<dbReference type="Gene3D" id="3.40.190.10">
    <property type="entry name" value="Periplasmic binding protein-like II"/>
    <property type="match status" value="1"/>
</dbReference>
<dbReference type="Proteomes" id="UP000184394">
    <property type="component" value="Unassembled WGS sequence"/>
</dbReference>
<dbReference type="PROSITE" id="PS51257">
    <property type="entry name" value="PROKAR_LIPOPROTEIN"/>
    <property type="match status" value="1"/>
</dbReference>
<gene>
    <name evidence="2" type="ORF">SAMN04487860_11836</name>
</gene>
<accession>A0A1M7M3I1</accession>
<keyword evidence="1" id="KW-0732">Signal</keyword>
<dbReference type="PANTHER" id="PTHR43649">
    <property type="entry name" value="ARABINOSE-BINDING PROTEIN-RELATED"/>
    <property type="match status" value="1"/>
</dbReference>
<sequence length="818" mass="92800">MNNNFIRSMAFISAFCFALCSCSETKNNTTDSAKTTSANSEASAQTLSELSENSYKLVKYKSIDGTNFINNVKRAKSGEYYAFADFKDDFEEKPHIYKISPDFSDIQKIVFELPDEAAKADDKYSNIVFNSEGDAAIYYTFLDNGDMEEPEGYDPNFDYQAFYENQTATHAICFYNKDGSIKKFIDLSTLSDEENTGDRNFDHLSSPEMPDGDTVITCFSPYELYVFKSDGSYDTIAMPQEYTEYSFPSLITGTDGKVYLSTAVTEQDYSSTKTEIMEIDADALEIKEPSFIEKDNFSHFGSHQYDTGYGDYLFIGYNEDDVIGIKADGTSETILKWIDADTTAMNIIPADNDEFYCFSPNNDMERASLDIYKLVHRQPGELDNVQIVTIAYFGDNPMNYYISKFNREQDKYRIQCIDYASELTAEDYADKSPEAIAEHSKEEYNKLKLDIASGKAPDILMLDENETKLLGKKGALLDLYTLMDKDNEIKRDTLMPNILKALESNDGKLYSLTPSFTVSTIAVKEKFIGHENWTFQEMTDLFDSKDTASHRYDRMNKQEIFSMLLNSDSKLVDIENSECHFDTPEFIELLKFCNRFVDEVEFGDKSNEKAFEAYCMDLARSLMDEQELISRIELCGDRDLIYEKNDFGDDAIQLVGYPTSNGKGGKIRPSYEFSISANSSAKEGAWEFIKMLLNEASDYDVDAGKGADLSCGYSVILDNFNKQIDKMTATKSFDDEGNLTEVTSFESQGRIIKCLTKEELADLKRYILSCDTLFNTLDDDAYAVCYEEADEYFKGGKTAEEAAKMMQNRISILVSEKS</sequence>
<dbReference type="RefSeq" id="WP_072952236.1">
    <property type="nucleotide sequence ID" value="NZ_FRCT01000018.1"/>
</dbReference>
<proteinExistence type="predicted"/>
<protein>
    <submittedName>
        <fullName evidence="2">ABC-type glycerol-3-phosphate transport system, substrate-binding protein</fullName>
    </submittedName>
</protein>
<evidence type="ECO:0000313" key="2">
    <source>
        <dbReference type="EMBL" id="SHM85214.1"/>
    </source>
</evidence>
<dbReference type="EMBL" id="FRCT01000018">
    <property type="protein sequence ID" value="SHM85214.1"/>
    <property type="molecule type" value="Genomic_DNA"/>
</dbReference>
<organism evidence="2 3">
    <name type="scientific">Ruminococcus flavefaciens</name>
    <dbReference type="NCBI Taxonomy" id="1265"/>
    <lineage>
        <taxon>Bacteria</taxon>
        <taxon>Bacillati</taxon>
        <taxon>Bacillota</taxon>
        <taxon>Clostridia</taxon>
        <taxon>Eubacteriales</taxon>
        <taxon>Oscillospiraceae</taxon>
        <taxon>Ruminococcus</taxon>
    </lineage>
</organism>
<evidence type="ECO:0000256" key="1">
    <source>
        <dbReference type="ARBA" id="ARBA00022729"/>
    </source>
</evidence>
<reference evidence="2 3" key="1">
    <citation type="submission" date="2016-11" db="EMBL/GenBank/DDBJ databases">
        <authorList>
            <person name="Jaros S."/>
            <person name="Januszkiewicz K."/>
            <person name="Wedrychowicz H."/>
        </authorList>
    </citation>
    <scope>NUCLEOTIDE SEQUENCE [LARGE SCALE GENOMIC DNA]</scope>
    <source>
        <strain evidence="2 3">Y1</strain>
    </source>
</reference>